<evidence type="ECO:0000313" key="3">
    <source>
        <dbReference type="Proteomes" id="UP000030746"/>
    </source>
</evidence>
<proteinExistence type="predicted"/>
<dbReference type="CTD" id="20239911"/>
<name>V3ZEC8_LOTGI</name>
<dbReference type="SUPFAM" id="SSF81901">
    <property type="entry name" value="HCP-like"/>
    <property type="match status" value="1"/>
</dbReference>
<accession>V3ZEC8</accession>
<dbReference type="InterPro" id="IPR011990">
    <property type="entry name" value="TPR-like_helical_dom_sf"/>
</dbReference>
<dbReference type="GeneID" id="20239911"/>
<keyword evidence="1" id="KW-1133">Transmembrane helix</keyword>
<dbReference type="HOGENOM" id="CLU_1827505_0_0_1"/>
<dbReference type="KEGG" id="lgi:LOTGIDRAFT_165080"/>
<dbReference type="AlphaFoldDB" id="V3ZEC8"/>
<keyword evidence="1" id="KW-0812">Transmembrane</keyword>
<protein>
    <submittedName>
        <fullName evidence="2">Uncharacterized protein</fullName>
    </submittedName>
</protein>
<keyword evidence="1" id="KW-0472">Membrane</keyword>
<dbReference type="PANTHER" id="PTHR44444:SF6">
    <property type="entry name" value="LAMININ G DOMAIN-CONTAINING PROTEIN"/>
    <property type="match status" value="1"/>
</dbReference>
<reference evidence="2 3" key="1">
    <citation type="journal article" date="2013" name="Nature">
        <title>Insights into bilaterian evolution from three spiralian genomes.</title>
        <authorList>
            <person name="Simakov O."/>
            <person name="Marletaz F."/>
            <person name="Cho S.J."/>
            <person name="Edsinger-Gonzales E."/>
            <person name="Havlak P."/>
            <person name="Hellsten U."/>
            <person name="Kuo D.H."/>
            <person name="Larsson T."/>
            <person name="Lv J."/>
            <person name="Arendt D."/>
            <person name="Savage R."/>
            <person name="Osoegawa K."/>
            <person name="de Jong P."/>
            <person name="Grimwood J."/>
            <person name="Chapman J.A."/>
            <person name="Shapiro H."/>
            <person name="Aerts A."/>
            <person name="Otillar R.P."/>
            <person name="Terry A.Y."/>
            <person name="Boore J.L."/>
            <person name="Grigoriev I.V."/>
            <person name="Lindberg D.R."/>
            <person name="Seaver E.C."/>
            <person name="Weisblat D.A."/>
            <person name="Putnam N.H."/>
            <person name="Rokhsar D.S."/>
        </authorList>
    </citation>
    <scope>NUCLEOTIDE SEQUENCE [LARGE SCALE GENOMIC DNA]</scope>
</reference>
<dbReference type="EMBL" id="KB202591">
    <property type="protein sequence ID" value="ESO89488.1"/>
    <property type="molecule type" value="Genomic_DNA"/>
</dbReference>
<dbReference type="Gene3D" id="1.25.40.10">
    <property type="entry name" value="Tetratricopeptide repeat domain"/>
    <property type="match status" value="1"/>
</dbReference>
<dbReference type="RefSeq" id="XP_009059848.1">
    <property type="nucleotide sequence ID" value="XM_009061600.1"/>
</dbReference>
<gene>
    <name evidence="2" type="ORF">LOTGIDRAFT_165080</name>
</gene>
<feature type="transmembrane region" description="Helical" evidence="1">
    <location>
        <begin position="106"/>
        <end position="127"/>
    </location>
</feature>
<dbReference type="OMA" id="YMITHRN"/>
<organism evidence="2 3">
    <name type="scientific">Lottia gigantea</name>
    <name type="common">Giant owl limpet</name>
    <dbReference type="NCBI Taxonomy" id="225164"/>
    <lineage>
        <taxon>Eukaryota</taxon>
        <taxon>Metazoa</taxon>
        <taxon>Spiralia</taxon>
        <taxon>Lophotrochozoa</taxon>
        <taxon>Mollusca</taxon>
        <taxon>Gastropoda</taxon>
        <taxon>Patellogastropoda</taxon>
        <taxon>Lottioidea</taxon>
        <taxon>Lottiidae</taxon>
        <taxon>Lottia</taxon>
    </lineage>
</organism>
<dbReference type="Proteomes" id="UP000030746">
    <property type="component" value="Unassembled WGS sequence"/>
</dbReference>
<dbReference type="InterPro" id="IPR042756">
    <property type="entry name" value="Sel-1L3"/>
</dbReference>
<dbReference type="STRING" id="225164.V3ZEC8"/>
<evidence type="ECO:0000256" key="1">
    <source>
        <dbReference type="SAM" id="Phobius"/>
    </source>
</evidence>
<evidence type="ECO:0000313" key="2">
    <source>
        <dbReference type="EMBL" id="ESO89488.1"/>
    </source>
</evidence>
<dbReference type="OrthoDB" id="272077at2759"/>
<dbReference type="PANTHER" id="PTHR44444">
    <property type="entry name" value="PROTEIN SEL-1 HOMOLOG 3"/>
    <property type="match status" value="1"/>
</dbReference>
<keyword evidence="3" id="KW-1185">Reference proteome</keyword>
<sequence length="141" mass="16276">MGDYYWFGCQAHRDVEKAANYYAYSAAKGDPQAIFTIGMMIEEGVPISQNILHSVGVTKQLRKDNTTILTTLYSKCKESKRTEAYLPCTIALLRVQLMDIWTRYHIWMKLSSIIGIAVFTTTTFYTAHHHFRLRRQTTDTV</sequence>